<feature type="region of interest" description="Disordered" evidence="1">
    <location>
        <begin position="701"/>
        <end position="750"/>
    </location>
</feature>
<feature type="compositionally biased region" description="Basic and acidic residues" evidence="1">
    <location>
        <begin position="1574"/>
        <end position="1583"/>
    </location>
</feature>
<comment type="caution">
    <text evidence="2">The sequence shown here is derived from an EMBL/GenBank/DDBJ whole genome shotgun (WGS) entry which is preliminary data.</text>
</comment>
<evidence type="ECO:0000313" key="2">
    <source>
        <dbReference type="EMBL" id="GFO37748.1"/>
    </source>
</evidence>
<feature type="compositionally biased region" description="Basic and acidic residues" evidence="1">
    <location>
        <begin position="1240"/>
        <end position="1252"/>
    </location>
</feature>
<feature type="region of interest" description="Disordered" evidence="1">
    <location>
        <begin position="1238"/>
        <end position="1267"/>
    </location>
</feature>
<gene>
    <name evidence="2" type="ORF">PoB_006425300</name>
</gene>
<feature type="compositionally biased region" description="Basic and acidic residues" evidence="1">
    <location>
        <begin position="737"/>
        <end position="748"/>
    </location>
</feature>
<reference evidence="2 3" key="1">
    <citation type="journal article" date="2021" name="Elife">
        <title>Chloroplast acquisition without the gene transfer in kleptoplastic sea slugs, Plakobranchus ocellatus.</title>
        <authorList>
            <person name="Maeda T."/>
            <person name="Takahashi S."/>
            <person name="Yoshida T."/>
            <person name="Shimamura S."/>
            <person name="Takaki Y."/>
            <person name="Nagai Y."/>
            <person name="Toyoda A."/>
            <person name="Suzuki Y."/>
            <person name="Arimoto A."/>
            <person name="Ishii H."/>
            <person name="Satoh N."/>
            <person name="Nishiyama T."/>
            <person name="Hasebe M."/>
            <person name="Maruyama T."/>
            <person name="Minagawa J."/>
            <person name="Obokata J."/>
            <person name="Shigenobu S."/>
        </authorList>
    </citation>
    <scope>NUCLEOTIDE SEQUENCE [LARGE SCALE GENOMIC DNA]</scope>
</reference>
<protein>
    <submittedName>
        <fullName evidence="2">Uncharacterized protein</fullName>
    </submittedName>
</protein>
<accession>A0AAV4D127</accession>
<feature type="region of interest" description="Disordered" evidence="1">
    <location>
        <begin position="541"/>
        <end position="578"/>
    </location>
</feature>
<keyword evidence="3" id="KW-1185">Reference proteome</keyword>
<feature type="compositionally biased region" description="Basic and acidic residues" evidence="1">
    <location>
        <begin position="557"/>
        <end position="578"/>
    </location>
</feature>
<proteinExistence type="predicted"/>
<feature type="compositionally biased region" description="Basic and acidic residues" evidence="1">
    <location>
        <begin position="1033"/>
        <end position="1048"/>
    </location>
</feature>
<evidence type="ECO:0000256" key="1">
    <source>
        <dbReference type="SAM" id="MobiDB-lite"/>
    </source>
</evidence>
<name>A0AAV4D127_9GAST</name>
<evidence type="ECO:0000313" key="3">
    <source>
        <dbReference type="Proteomes" id="UP000735302"/>
    </source>
</evidence>
<feature type="compositionally biased region" description="Low complexity" evidence="1">
    <location>
        <begin position="706"/>
        <end position="736"/>
    </location>
</feature>
<feature type="region of interest" description="Disordered" evidence="1">
    <location>
        <begin position="857"/>
        <end position="879"/>
    </location>
</feature>
<sequence>MLDSSIGEGTRNRVLSVIGIRHSESYPSPRSLTTPHANPATMAHTLYEVAALTPYTDSLGRCGIDNDRITRTLNKRSRPPINALFTEKNLTGFSDVVQNSLDRVSAALDAIYNPGDYSKSGFNVIPTGPLAPDSQNGENPIATNVNEKGISGFVHSFAHNDQENRDGSDTGGTSAIVDVEALRREALERSHAIWASEFAPALDKGVTGYDVDTQLGQPAWTSSYSSDSLGFLTESSISSSSWWGGSSVSSGFMQESSVSEVPLLASTMLEPEQLKFSTQEEIMDAIEKVNSKISTDSSGVTEMMGSSSGKDLTDAVNEFEMLGLSKHMKPSRDAPNYNADFSDNFQCSENISSHFHEANDKEKLHPTIEESLKNVANQLYELDKTSNQKSNNLEPPRTKSYRDVLMSSPLPAKVNIKSHDQVVAAVSCTDNKIQEHPVTSGKKSFISDLAPKAINGQSKEPSLTADALGGNFSLNLNLLHNETEERGEGWRLNDQDKFMLLPSKEHFLDRQTESIYSTQGLGFPPSADGSFVSALESSAEMYQTAPSQMEDSEEDGSDRASEVDSRKDVVMTQEDKRKTEDISGHYKEMFISDDEGGNVADVECSYETNSSSYMSCTDSDEFGRGRKRHRLLKRDIQRLALKGKLSASQGVSQLDKTTSLDSTALTRLRSTSPPGQLGNVDVGFVTISQNLVQSSDLMQLSDDCPSVRSSSAGSDRTSGSRGSSLNSCSSSSSTGKSEARAEPVRKLNPDCAPFIPRSMRHLSLENQGMNQKGVGDANTSFKMNEESLHNNLSVWQKQHESSKDLDSCLMPPPTSTKVPSGVSYLHRRVNQLRLSSSVPGDSGIGIGIDTTSHCSVSANTTQGGGHRSTTQAFDDSGAHSLHRTEPLDVIFGTDQTMDKHTQHDTSAHSSSTVSLKSDCHLNYPIIPQNFKQKNFQPSIGNDKLFGEENTIPSSIHDSNEIPQTSPYSCKLRHADFFSLADVSASQGTQAWQDSILPREFMDSPISHAIVSISQRVVRLRVDKPFASQSSSSSRDRRGLDADKDEPRPDVPQYGTGFVFSITRDVFEVRTHEAVIGSAEEAARAEIAFELIVPKINQTFLVVCESENESLSHNVDVNFSSKAHSQVTSFCRATPSQLVPWLHLFQPVPVKVRNSLFEDSCYFSDASPEDSLIYPTDNGLSQQEDRVLSQSFNICSLNKLTETGSESEVYRENQWKDLWNFEPWQVNRNTTFVSLSANGIGERKETQEGDSTHSNDQAGDLESNSKDDFSWDSMVLQTGNMAAMMAGLTDDVDHNKDRYHAEGSHCKDNGHAPALSNTDVYVCDGLHFTADNGCRNADICNDSDKNSGSFHDNVDYSQFSVAGLTSLPYPVTECHPGQAETLAGQARNESSLAQPLLLHQGETFCGHYEVDTGSDCSRTPGGQTGCGMKRLRRLGEDRRPSSPLVVMERRAEAEGRTTFSGVGQCPYSDADPFGKSGLYTCFSSYAGDEIGAIRDKLLTLGSTGQTRNSTATHNGGSSREYENLLYAQNNCRESYNLQRKESLARNILSDIERTDVDGGEADSDDSVFLPSDKPSSNERKRENEPTPFNITNPGGSECKTECDELEKDKGFGSKVRSNDFRNRSHRADCDGVGVTRCFAPTDPFKDILNWQSYLSTWDTDLLNLNPDLTPRPDYHTVASTLDYVFSEDDPSQKLCCLRSATSGSSADLIGGDTRAIIISHPHGGRKIISSGFFSRHFHVGGNLYDTPTCMGSCGAPVISLAEDGSGLYVTHLVHAGNVNVNGINAGKGVAFFKI</sequence>
<dbReference type="EMBL" id="BLXT01007302">
    <property type="protein sequence ID" value="GFO37748.1"/>
    <property type="molecule type" value="Genomic_DNA"/>
</dbReference>
<feature type="compositionally biased region" description="Polar residues" evidence="1">
    <location>
        <begin position="857"/>
        <end position="873"/>
    </location>
</feature>
<dbReference type="Proteomes" id="UP000735302">
    <property type="component" value="Unassembled WGS sequence"/>
</dbReference>
<feature type="region of interest" description="Disordered" evidence="1">
    <location>
        <begin position="1554"/>
        <end position="1594"/>
    </location>
</feature>
<organism evidence="2 3">
    <name type="scientific">Plakobranchus ocellatus</name>
    <dbReference type="NCBI Taxonomy" id="259542"/>
    <lineage>
        <taxon>Eukaryota</taxon>
        <taxon>Metazoa</taxon>
        <taxon>Spiralia</taxon>
        <taxon>Lophotrochozoa</taxon>
        <taxon>Mollusca</taxon>
        <taxon>Gastropoda</taxon>
        <taxon>Heterobranchia</taxon>
        <taxon>Euthyneura</taxon>
        <taxon>Panpulmonata</taxon>
        <taxon>Sacoglossa</taxon>
        <taxon>Placobranchoidea</taxon>
        <taxon>Plakobranchidae</taxon>
        <taxon>Plakobranchus</taxon>
    </lineage>
</organism>
<feature type="region of interest" description="Disordered" evidence="1">
    <location>
        <begin position="1027"/>
        <end position="1052"/>
    </location>
</feature>